<proteinExistence type="predicted"/>
<feature type="non-terminal residue" evidence="1">
    <location>
        <position position="1"/>
    </location>
</feature>
<dbReference type="AlphaFoldDB" id="X1J1L3"/>
<protein>
    <submittedName>
        <fullName evidence="1">Uncharacterized protein</fullName>
    </submittedName>
</protein>
<gene>
    <name evidence="1" type="ORF">S03H2_52117</name>
</gene>
<name>X1J1L3_9ZZZZ</name>
<dbReference type="Gene3D" id="1.25.40.10">
    <property type="entry name" value="Tetratricopeptide repeat domain"/>
    <property type="match status" value="1"/>
</dbReference>
<dbReference type="InterPro" id="IPR011990">
    <property type="entry name" value="TPR-like_helical_dom_sf"/>
</dbReference>
<evidence type="ECO:0000313" key="1">
    <source>
        <dbReference type="EMBL" id="GAH63663.1"/>
    </source>
</evidence>
<accession>X1J1L3</accession>
<reference evidence="1" key="1">
    <citation type="journal article" date="2014" name="Front. Microbiol.">
        <title>High frequency of phylogenetically diverse reductive dehalogenase-homologous genes in deep subseafloor sedimentary metagenomes.</title>
        <authorList>
            <person name="Kawai M."/>
            <person name="Futagami T."/>
            <person name="Toyoda A."/>
            <person name="Takaki Y."/>
            <person name="Nishi S."/>
            <person name="Hori S."/>
            <person name="Arai W."/>
            <person name="Tsubouchi T."/>
            <person name="Morono Y."/>
            <person name="Uchiyama I."/>
            <person name="Ito T."/>
            <person name="Fujiyama A."/>
            <person name="Inagaki F."/>
            <person name="Takami H."/>
        </authorList>
    </citation>
    <scope>NUCLEOTIDE SEQUENCE</scope>
    <source>
        <strain evidence="1">Expedition CK06-06</strain>
    </source>
</reference>
<dbReference type="EMBL" id="BARU01033097">
    <property type="protein sequence ID" value="GAH63663.1"/>
    <property type="molecule type" value="Genomic_DNA"/>
</dbReference>
<comment type="caution">
    <text evidence="1">The sequence shown here is derived from an EMBL/GenBank/DDBJ whole genome shotgun (WGS) entry which is preliminary data.</text>
</comment>
<sequence>PRSVRTQNTLVPIGVSPNLYIVQKKDLDQARTWALKSDSIEAGDGTAASAAAWVLFLQDKKFDAANEMAGAAEDHPQNYQIWMRLGEILEDIGEDEKAEKARSTAAQFAPRIRSQLQDDFAAEDG</sequence>
<organism evidence="1">
    <name type="scientific">marine sediment metagenome</name>
    <dbReference type="NCBI Taxonomy" id="412755"/>
    <lineage>
        <taxon>unclassified sequences</taxon>
        <taxon>metagenomes</taxon>
        <taxon>ecological metagenomes</taxon>
    </lineage>
</organism>
<dbReference type="SUPFAM" id="SSF48452">
    <property type="entry name" value="TPR-like"/>
    <property type="match status" value="1"/>
</dbReference>